<evidence type="ECO:0000313" key="1">
    <source>
        <dbReference type="EMBL" id="SNS41294.1"/>
    </source>
</evidence>
<name>A0A239EBJ2_EKHLU</name>
<gene>
    <name evidence="1" type="ORF">SAMN05421640_0038</name>
</gene>
<reference evidence="1 2" key="1">
    <citation type="submission" date="2017-06" db="EMBL/GenBank/DDBJ databases">
        <authorList>
            <person name="Kim H.J."/>
            <person name="Triplett B.A."/>
        </authorList>
    </citation>
    <scope>NUCLEOTIDE SEQUENCE [LARGE SCALE GENOMIC DNA]</scope>
    <source>
        <strain evidence="1 2">DSM 19307</strain>
    </source>
</reference>
<dbReference type="AlphaFoldDB" id="A0A239EBJ2"/>
<dbReference type="Proteomes" id="UP000198393">
    <property type="component" value="Unassembled WGS sequence"/>
</dbReference>
<organism evidence="1 2">
    <name type="scientific">Ekhidna lutea</name>
    <dbReference type="NCBI Taxonomy" id="447679"/>
    <lineage>
        <taxon>Bacteria</taxon>
        <taxon>Pseudomonadati</taxon>
        <taxon>Bacteroidota</taxon>
        <taxon>Cytophagia</taxon>
        <taxon>Cytophagales</taxon>
        <taxon>Reichenbachiellaceae</taxon>
        <taxon>Ekhidna</taxon>
    </lineage>
</organism>
<dbReference type="OrthoDB" id="1428571at2"/>
<proteinExistence type="predicted"/>
<dbReference type="EMBL" id="FZPD01000001">
    <property type="protein sequence ID" value="SNS41294.1"/>
    <property type="molecule type" value="Genomic_DNA"/>
</dbReference>
<accession>A0A239EBJ2</accession>
<protein>
    <submittedName>
        <fullName evidence="1">Uncharacterized protein</fullName>
    </submittedName>
</protein>
<keyword evidence="2" id="KW-1185">Reference proteome</keyword>
<evidence type="ECO:0000313" key="2">
    <source>
        <dbReference type="Proteomes" id="UP000198393"/>
    </source>
</evidence>
<dbReference type="RefSeq" id="WP_089354832.1">
    <property type="nucleotide sequence ID" value="NZ_FZPD01000001.1"/>
</dbReference>
<sequence length="132" mass="15752">MKISENTHQPNSNDEIWELIDKEYQWVLIPNFNPHEVVEWVSGTVTIDNSEIVTNHKVRMISFDILLEINDLKKVINLNTRNISIFQFDREVSDTLVIDHLPDSRINEILFENGLKYIYNIHYEFMTIQKFE</sequence>